<evidence type="ECO:0000256" key="1">
    <source>
        <dbReference type="SAM" id="Phobius"/>
    </source>
</evidence>
<dbReference type="EMBL" id="PQAP01000056">
    <property type="protein sequence ID" value="PWB73414.1"/>
    <property type="molecule type" value="Genomic_DNA"/>
</dbReference>
<dbReference type="AlphaFoldDB" id="A0A855X4C2"/>
<evidence type="ECO:0008006" key="4">
    <source>
        <dbReference type="Google" id="ProtNLM"/>
    </source>
</evidence>
<dbReference type="Pfam" id="PF07963">
    <property type="entry name" value="N_methyl"/>
    <property type="match status" value="1"/>
</dbReference>
<feature type="transmembrane region" description="Helical" evidence="1">
    <location>
        <begin position="21"/>
        <end position="43"/>
    </location>
</feature>
<dbReference type="Proteomes" id="UP000250918">
    <property type="component" value="Unassembled WGS sequence"/>
</dbReference>
<sequence>MSMATKKNIRRNQQGITIMEVLIAMVILSLSLLLLLNMAMVALDGNDWSDRTTRATVLLQQKLEELRTESDPVDGADTSGGISRTWTVTDVGHHLRRIDVLAQWEDIRAQAKSNSVTAYVQVQPD</sequence>
<keyword evidence="1" id="KW-1133">Transmembrane helix</keyword>
<name>A0A855X4C2_9BACT</name>
<evidence type="ECO:0000313" key="2">
    <source>
        <dbReference type="EMBL" id="PWB73414.1"/>
    </source>
</evidence>
<keyword evidence="1" id="KW-0472">Membrane</keyword>
<organism evidence="2 3">
    <name type="scientific">candidate division GN15 bacterium</name>
    <dbReference type="NCBI Taxonomy" id="2072418"/>
    <lineage>
        <taxon>Bacteria</taxon>
        <taxon>candidate division GN15</taxon>
    </lineage>
</organism>
<evidence type="ECO:0000313" key="3">
    <source>
        <dbReference type="Proteomes" id="UP000250918"/>
    </source>
</evidence>
<gene>
    <name evidence="2" type="ORF">C3F09_05315</name>
</gene>
<keyword evidence="1" id="KW-0812">Transmembrane</keyword>
<accession>A0A855X4C2</accession>
<proteinExistence type="predicted"/>
<reference evidence="2 3" key="1">
    <citation type="journal article" date="2018" name="ISME J.">
        <title>A methanotrophic archaeon couples anaerobic oxidation of methane to Fe(III) reduction.</title>
        <authorList>
            <person name="Cai C."/>
            <person name="Leu A.O."/>
            <person name="Xie G.J."/>
            <person name="Guo J."/>
            <person name="Feng Y."/>
            <person name="Zhao J.X."/>
            <person name="Tyson G.W."/>
            <person name="Yuan Z."/>
            <person name="Hu S."/>
        </authorList>
    </citation>
    <scope>NUCLEOTIDE SEQUENCE [LARGE SCALE GENOMIC DNA]</scope>
    <source>
        <strain evidence="2">FeB_12</strain>
    </source>
</reference>
<dbReference type="InterPro" id="IPR012902">
    <property type="entry name" value="N_methyl_site"/>
</dbReference>
<protein>
    <recommendedName>
        <fullName evidence="4">Prepilin-type N-terminal cleavage/methylation domain-containing protein</fullName>
    </recommendedName>
</protein>
<comment type="caution">
    <text evidence="2">The sequence shown here is derived from an EMBL/GenBank/DDBJ whole genome shotgun (WGS) entry which is preliminary data.</text>
</comment>